<name>A0A3L6RR47_PANMI</name>
<dbReference type="AlphaFoldDB" id="A0A3L6RR47"/>
<comment type="caution">
    <text evidence="2">The sequence shown here is derived from an EMBL/GenBank/DDBJ whole genome shotgun (WGS) entry which is preliminary data.</text>
</comment>
<dbReference type="PANTHER" id="PTHR36745">
    <property type="entry name" value="OS02G0824400 PROTEIN"/>
    <property type="match status" value="1"/>
</dbReference>
<dbReference type="EMBL" id="PQIB02000007">
    <property type="protein sequence ID" value="RLN08095.1"/>
    <property type="molecule type" value="Genomic_DNA"/>
</dbReference>
<dbReference type="STRING" id="4540.A0A3L6RR47"/>
<feature type="compositionally biased region" description="Basic and acidic residues" evidence="1">
    <location>
        <begin position="13"/>
        <end position="29"/>
    </location>
</feature>
<feature type="compositionally biased region" description="Basic and acidic residues" evidence="1">
    <location>
        <begin position="39"/>
        <end position="48"/>
    </location>
</feature>
<feature type="compositionally biased region" description="Basic residues" evidence="1">
    <location>
        <begin position="1"/>
        <end position="12"/>
    </location>
</feature>
<feature type="compositionally biased region" description="Basic residues" evidence="1">
    <location>
        <begin position="49"/>
        <end position="60"/>
    </location>
</feature>
<protein>
    <submittedName>
        <fullName evidence="2">Uncharacterized protein</fullName>
    </submittedName>
</protein>
<reference evidence="3" key="1">
    <citation type="journal article" date="2019" name="Nat. Commun.">
        <title>The genome of broomcorn millet.</title>
        <authorList>
            <person name="Zou C."/>
            <person name="Miki D."/>
            <person name="Li D."/>
            <person name="Tang Q."/>
            <person name="Xiao L."/>
            <person name="Rajput S."/>
            <person name="Deng P."/>
            <person name="Jia W."/>
            <person name="Huang R."/>
            <person name="Zhang M."/>
            <person name="Sun Y."/>
            <person name="Hu J."/>
            <person name="Fu X."/>
            <person name="Schnable P.S."/>
            <person name="Li F."/>
            <person name="Zhang H."/>
            <person name="Feng B."/>
            <person name="Zhu X."/>
            <person name="Liu R."/>
            <person name="Schnable J.C."/>
            <person name="Zhu J.-K."/>
            <person name="Zhang H."/>
        </authorList>
    </citation>
    <scope>NUCLEOTIDE SEQUENCE [LARGE SCALE GENOMIC DNA]</scope>
</reference>
<accession>A0A3L6RR47</accession>
<evidence type="ECO:0000313" key="2">
    <source>
        <dbReference type="EMBL" id="RLN08095.1"/>
    </source>
</evidence>
<proteinExistence type="predicted"/>
<keyword evidence="3" id="KW-1185">Reference proteome</keyword>
<gene>
    <name evidence="2" type="ORF">C2845_PM11G21250</name>
</gene>
<evidence type="ECO:0000313" key="3">
    <source>
        <dbReference type="Proteomes" id="UP000275267"/>
    </source>
</evidence>
<sequence>MSKKNNLAKRKKQYEFDLKREKEAKEKQAKKLQAKKSKMKIDGGENKRKGSQFKVGKKKVKTKLSALTKAKAEQAMEVDKK</sequence>
<feature type="region of interest" description="Disordered" evidence="1">
    <location>
        <begin position="1"/>
        <end position="60"/>
    </location>
</feature>
<organism evidence="2 3">
    <name type="scientific">Panicum miliaceum</name>
    <name type="common">Proso millet</name>
    <name type="synonym">Broomcorn millet</name>
    <dbReference type="NCBI Taxonomy" id="4540"/>
    <lineage>
        <taxon>Eukaryota</taxon>
        <taxon>Viridiplantae</taxon>
        <taxon>Streptophyta</taxon>
        <taxon>Embryophyta</taxon>
        <taxon>Tracheophyta</taxon>
        <taxon>Spermatophyta</taxon>
        <taxon>Magnoliopsida</taxon>
        <taxon>Liliopsida</taxon>
        <taxon>Poales</taxon>
        <taxon>Poaceae</taxon>
        <taxon>PACMAD clade</taxon>
        <taxon>Panicoideae</taxon>
        <taxon>Panicodae</taxon>
        <taxon>Paniceae</taxon>
        <taxon>Panicinae</taxon>
        <taxon>Panicum</taxon>
        <taxon>Panicum sect. Panicum</taxon>
    </lineage>
</organism>
<dbReference type="Proteomes" id="UP000275267">
    <property type="component" value="Unassembled WGS sequence"/>
</dbReference>
<evidence type="ECO:0000256" key="1">
    <source>
        <dbReference type="SAM" id="MobiDB-lite"/>
    </source>
</evidence>
<dbReference type="PANTHER" id="PTHR36745:SF1">
    <property type="entry name" value="OS02G0824400 PROTEIN"/>
    <property type="match status" value="1"/>
</dbReference>